<protein>
    <submittedName>
        <fullName evidence="1">Uncharacterized protein</fullName>
    </submittedName>
</protein>
<sequence length="439" mass="48164">MAGSKAGNYKAWLDTIAKQLYFNSYTISLSRLGHAGCRPSGVGAAASPATVEYTFDATNQFPHPFLTTHPHFRTAVDPQLRTLPCVLVLHDTWPGGFDAARWYGGGLALAAMDAAVNAATEHHHRPLSQYQPGQGLPPSHTEVHGNTADDVARLAVLASPLKAMFRPLPCLPPMAILGLSRPGFLRSSPLCHHTFAQEATVVRQLLDLLQIPHLSIFAVGTGAQVALHLMDQLPGRVHRSVLVNPLLQRPSQLKLAVMRLGTSIYLRTQLSSWVSYYKYGHNHKPLAVFPPPTYPLFGVGLSPLEAAVIDAAWYHKEHQERLQSLLQSEGVCYSFGHWRYPGIRSDLIKMQNLPASANWPQVQSPLLCLTTHDPPLMSPSCPSIEALSQLFPCAPIEHQTIATTTFPHFPLQDVSKAAIDFLLRDPDCMASLRPHSDPT</sequence>
<dbReference type="InterPro" id="IPR029058">
    <property type="entry name" value="AB_hydrolase_fold"/>
</dbReference>
<comment type="caution">
    <text evidence="1">The sequence shown here is derived from an EMBL/GenBank/DDBJ whole genome shotgun (WGS) entry which is preliminary data.</text>
</comment>
<reference evidence="1" key="1">
    <citation type="submission" date="2022-07" db="EMBL/GenBank/DDBJ databases">
        <title>Phylogenomic reconstructions and comparative analyses of Kickxellomycotina fungi.</title>
        <authorList>
            <person name="Reynolds N.K."/>
            <person name="Stajich J.E."/>
            <person name="Barry K."/>
            <person name="Grigoriev I.V."/>
            <person name="Crous P."/>
            <person name="Smith M.E."/>
        </authorList>
    </citation>
    <scope>NUCLEOTIDE SEQUENCE</scope>
    <source>
        <strain evidence="1">RSA 567</strain>
    </source>
</reference>
<accession>A0A9W8AZE9</accession>
<proteinExistence type="predicted"/>
<keyword evidence="2" id="KW-1185">Reference proteome</keyword>
<gene>
    <name evidence="1" type="ORF">H4R34_004143</name>
</gene>
<dbReference type="EMBL" id="JANBQB010000474">
    <property type="protein sequence ID" value="KAJ1975977.1"/>
    <property type="molecule type" value="Genomic_DNA"/>
</dbReference>
<dbReference type="AlphaFoldDB" id="A0A9W8AZE9"/>
<evidence type="ECO:0000313" key="2">
    <source>
        <dbReference type="Proteomes" id="UP001151582"/>
    </source>
</evidence>
<dbReference type="Proteomes" id="UP001151582">
    <property type="component" value="Unassembled WGS sequence"/>
</dbReference>
<dbReference type="Gene3D" id="3.40.50.1820">
    <property type="entry name" value="alpha/beta hydrolase"/>
    <property type="match status" value="1"/>
</dbReference>
<evidence type="ECO:0000313" key="1">
    <source>
        <dbReference type="EMBL" id="KAJ1975977.1"/>
    </source>
</evidence>
<dbReference type="SUPFAM" id="SSF53474">
    <property type="entry name" value="alpha/beta-Hydrolases"/>
    <property type="match status" value="1"/>
</dbReference>
<name>A0A9W8AZE9_9FUNG</name>
<organism evidence="1 2">
    <name type="scientific">Dimargaris verticillata</name>
    <dbReference type="NCBI Taxonomy" id="2761393"/>
    <lineage>
        <taxon>Eukaryota</taxon>
        <taxon>Fungi</taxon>
        <taxon>Fungi incertae sedis</taxon>
        <taxon>Zoopagomycota</taxon>
        <taxon>Kickxellomycotina</taxon>
        <taxon>Dimargaritomycetes</taxon>
        <taxon>Dimargaritales</taxon>
        <taxon>Dimargaritaceae</taxon>
        <taxon>Dimargaris</taxon>
    </lineage>
</organism>
<dbReference type="OrthoDB" id="5541237at2759"/>